<evidence type="ECO:0000256" key="6">
    <source>
        <dbReference type="ARBA" id="ARBA00022801"/>
    </source>
</evidence>
<feature type="region of interest" description="Disordered" evidence="11">
    <location>
        <begin position="1"/>
        <end position="21"/>
    </location>
</feature>
<dbReference type="Gene3D" id="2.60.40.2700">
    <property type="match status" value="5"/>
</dbReference>
<dbReference type="PROSITE" id="PS00138">
    <property type="entry name" value="SUBTILASE_SER"/>
    <property type="match status" value="1"/>
</dbReference>
<dbReference type="InterPro" id="IPR023827">
    <property type="entry name" value="Peptidase_S8_Asp-AS"/>
</dbReference>
<evidence type="ECO:0000256" key="5">
    <source>
        <dbReference type="ARBA" id="ARBA00022729"/>
    </source>
</evidence>
<comment type="similarity">
    <text evidence="2 9 10">Belongs to the peptidase S8 family.</text>
</comment>
<dbReference type="GO" id="GO:0006508">
    <property type="term" value="P:proteolysis"/>
    <property type="evidence" value="ECO:0007669"/>
    <property type="project" value="UniProtKB-KW"/>
</dbReference>
<dbReference type="Pfam" id="PF00082">
    <property type="entry name" value="Peptidase_S8"/>
    <property type="match status" value="1"/>
</dbReference>
<keyword evidence="6 9" id="KW-0378">Hydrolase</keyword>
<dbReference type="GO" id="GO:0004252">
    <property type="term" value="F:serine-type endopeptidase activity"/>
    <property type="evidence" value="ECO:0007669"/>
    <property type="project" value="UniProtKB-UniRule"/>
</dbReference>
<comment type="caution">
    <text evidence="13">The sequence shown here is derived from an EMBL/GenBank/DDBJ whole genome shotgun (WGS) entry which is preliminary data.</text>
</comment>
<dbReference type="SUPFAM" id="SSF52743">
    <property type="entry name" value="Subtilisin-like"/>
    <property type="match status" value="1"/>
</dbReference>
<dbReference type="InterPro" id="IPR034176">
    <property type="entry name" value="Peptidases_S8_13"/>
</dbReference>
<evidence type="ECO:0000256" key="11">
    <source>
        <dbReference type="SAM" id="MobiDB-lite"/>
    </source>
</evidence>
<evidence type="ECO:0000256" key="9">
    <source>
        <dbReference type="PROSITE-ProRule" id="PRU01240"/>
    </source>
</evidence>
<dbReference type="PANTHER" id="PTHR43806:SF11">
    <property type="entry name" value="CEREVISIN-RELATED"/>
    <property type="match status" value="1"/>
</dbReference>
<dbReference type="PROSITE" id="PS00136">
    <property type="entry name" value="SUBTILASE_ASP"/>
    <property type="match status" value="1"/>
</dbReference>
<comment type="subcellular location">
    <subcellularLocation>
        <location evidence="1">Secreted</location>
    </subcellularLocation>
</comment>
<keyword evidence="5" id="KW-0732">Signal</keyword>
<dbReference type="GO" id="GO:0005576">
    <property type="term" value="C:extracellular region"/>
    <property type="evidence" value="ECO:0007669"/>
    <property type="project" value="UniProtKB-SubCell"/>
</dbReference>
<dbReference type="InterPro" id="IPR023828">
    <property type="entry name" value="Peptidase_S8_Ser-AS"/>
</dbReference>
<dbReference type="PANTHER" id="PTHR43806">
    <property type="entry name" value="PEPTIDASE S8"/>
    <property type="match status" value="1"/>
</dbReference>
<dbReference type="Gene3D" id="3.40.50.200">
    <property type="entry name" value="Peptidase S8/S53 domain"/>
    <property type="match status" value="1"/>
</dbReference>
<dbReference type="PRINTS" id="PR00723">
    <property type="entry name" value="SUBTILISIN"/>
</dbReference>
<dbReference type="CDD" id="cd07496">
    <property type="entry name" value="Peptidases_S8_13"/>
    <property type="match status" value="1"/>
</dbReference>
<evidence type="ECO:0000256" key="4">
    <source>
        <dbReference type="ARBA" id="ARBA00022670"/>
    </source>
</evidence>
<feature type="active site" description="Charge relay system" evidence="9">
    <location>
        <position position="167"/>
    </location>
</feature>
<accession>A0A7X6HFA0</accession>
<proteinExistence type="inferred from homology"/>
<dbReference type="InterPro" id="IPR036852">
    <property type="entry name" value="Peptidase_S8/S53_dom_sf"/>
</dbReference>
<evidence type="ECO:0000256" key="1">
    <source>
        <dbReference type="ARBA" id="ARBA00004613"/>
    </source>
</evidence>
<keyword evidence="14" id="KW-1185">Reference proteome</keyword>
<feature type="active site" description="Charge relay system" evidence="9">
    <location>
        <position position="108"/>
    </location>
</feature>
<dbReference type="InterPro" id="IPR015500">
    <property type="entry name" value="Peptidase_S8_subtilisin-rel"/>
</dbReference>
<evidence type="ECO:0000256" key="2">
    <source>
        <dbReference type="ARBA" id="ARBA00011073"/>
    </source>
</evidence>
<evidence type="ECO:0000256" key="7">
    <source>
        <dbReference type="ARBA" id="ARBA00022825"/>
    </source>
</evidence>
<feature type="domain" description="Peptidase S8/S53" evidence="12">
    <location>
        <begin position="99"/>
        <end position="381"/>
    </location>
</feature>
<dbReference type="EMBL" id="JAAZSQ010000011">
    <property type="protein sequence ID" value="NKX55290.1"/>
    <property type="molecule type" value="Genomic_DNA"/>
</dbReference>
<organism evidence="13 14">
    <name type="scientific">Arthrobacter mobilis</name>
    <dbReference type="NCBI Taxonomy" id="2724944"/>
    <lineage>
        <taxon>Bacteria</taxon>
        <taxon>Bacillati</taxon>
        <taxon>Actinomycetota</taxon>
        <taxon>Actinomycetes</taxon>
        <taxon>Micrococcales</taxon>
        <taxon>Micrococcaceae</taxon>
        <taxon>Arthrobacter</taxon>
    </lineage>
</organism>
<keyword evidence="7 9" id="KW-0720">Serine protease</keyword>
<keyword evidence="4 9" id="KW-0645">Protease</keyword>
<evidence type="ECO:0000256" key="3">
    <source>
        <dbReference type="ARBA" id="ARBA00022525"/>
    </source>
</evidence>
<keyword evidence="3" id="KW-0964">Secreted</keyword>
<name>A0A7X6HFA0_9MICC</name>
<dbReference type="PROSITE" id="PS00137">
    <property type="entry name" value="SUBTILASE_HIS"/>
    <property type="match status" value="1"/>
</dbReference>
<dbReference type="PROSITE" id="PS51892">
    <property type="entry name" value="SUBTILASE"/>
    <property type="match status" value="1"/>
</dbReference>
<protein>
    <submittedName>
        <fullName evidence="13">S8 family serine peptidase</fullName>
    </submittedName>
</protein>
<evidence type="ECO:0000256" key="10">
    <source>
        <dbReference type="RuleBase" id="RU003355"/>
    </source>
</evidence>
<dbReference type="InterPro" id="IPR000209">
    <property type="entry name" value="Peptidase_S8/S53_dom"/>
</dbReference>
<dbReference type="InterPro" id="IPR022398">
    <property type="entry name" value="Peptidase_S8_His-AS"/>
</dbReference>
<dbReference type="Proteomes" id="UP000544090">
    <property type="component" value="Unassembled WGS sequence"/>
</dbReference>
<dbReference type="FunFam" id="3.40.50.200:FF:000022">
    <property type="entry name" value="Extracellular protease"/>
    <property type="match status" value="1"/>
</dbReference>
<dbReference type="AlphaFoldDB" id="A0A7X6HFA0"/>
<keyword evidence="8" id="KW-0865">Zymogen</keyword>
<evidence type="ECO:0000313" key="13">
    <source>
        <dbReference type="EMBL" id="NKX55290.1"/>
    </source>
</evidence>
<gene>
    <name evidence="13" type="ORF">HGG74_12200</name>
</gene>
<evidence type="ECO:0000256" key="8">
    <source>
        <dbReference type="ARBA" id="ARBA00023145"/>
    </source>
</evidence>
<evidence type="ECO:0000313" key="14">
    <source>
        <dbReference type="Proteomes" id="UP000544090"/>
    </source>
</evidence>
<evidence type="ECO:0000259" key="12">
    <source>
        <dbReference type="Pfam" id="PF00082"/>
    </source>
</evidence>
<dbReference type="InterPro" id="IPR050131">
    <property type="entry name" value="Peptidase_S8_subtilisin-like"/>
</dbReference>
<feature type="active site" description="Charge relay system" evidence="9">
    <location>
        <position position="347"/>
    </location>
</feature>
<sequence length="847" mass="86784">MLRDRAYDRAAGAVGTGAEEKRTTAGGAKVIETGRPLDAAETRELTEALESRDDVEYAEPDLLLTPVMVPNDTHYNLQWDLYEDLGGMRMPEAWDLSTGEGTVVAVVDTGMTAHSDLDENVLPGYDMMSHPGMSRDGDGRDANPQDEGDWYGWGECGTSDSSTSSWHGTHVAGTIAAVANNGKGVTGIAHHAKVVPVRALGACGGYLSDISDAVIWATGGSVPDVPANPNPADVINLSVGVRSSCTASMQTAVDFAVGRGAAVVVAAGNEDEPAANVMPANCADVITVAASGPGGTLAPYSNFGDAVDVTAPGGDMSAGDEGGIASTVNAGATTPASEDYGYSQGTSMAAPHVAGLAALMVSANPGLTPARIEERLKATAQAWYCSPGCGAGLVDAAAALGALPAVVAATPSIIGAPVVGAELTASAGTWSPAPLTLAWQWNRNGTAIPGATGEAYTPVAADLGSALTVTATGTRDGYRPASATSAATGKVGPGTLWLALPYITGPVMVGSELTVTIGSYSPGATLSYQWYRSGTVIAGATGKAFRPTAAEEGHTLTVRITARQAGYTSLSSESDPTFPVDKGILSYGSPKIGGTLKVGNTLTAYKGTWTAGTSFSYQWLRDGKVIESATGNTYRLTGQDAGKTIRVRITGTLTGYNGDTRVSAATAKVAKGTLTAVTPKITGTARVGRTLTAWKGTWSPGSSFTYRWLRDGQAIKGGTKATYKATAADAGRKLTVKVTGSLDGYTTLAKTSAATATVAKGTLTAVQPKITGTAKVGSTLTARTGTWTYGTTIRYQWYRSGKAVKGATAKTYKVQAADRGDRLKVRVTGAKPGYTTTAKYSAETKRP</sequence>
<reference evidence="13 14" key="1">
    <citation type="submission" date="2020-04" db="EMBL/GenBank/DDBJ databases">
        <title>Arthrobacter sp. nov.</title>
        <authorList>
            <person name="Liu S."/>
        </authorList>
    </citation>
    <scope>NUCLEOTIDE SEQUENCE [LARGE SCALE GENOMIC DNA]</scope>
    <source>
        <strain evidence="13 14">E918</strain>
    </source>
</reference>